<gene>
    <name evidence="1" type="ORF">A2Y62_19115</name>
</gene>
<dbReference type="AlphaFoldDB" id="A0A1F5VRJ4"/>
<name>A0A1F5VRJ4_9BACT</name>
<evidence type="ECO:0000313" key="2">
    <source>
        <dbReference type="Proteomes" id="UP000178943"/>
    </source>
</evidence>
<dbReference type="Proteomes" id="UP000178943">
    <property type="component" value="Unassembled WGS sequence"/>
</dbReference>
<sequence>MDLQTLEGVQVKGETFSEKIKLPPAPILKIPANNSVHEFQRPDYLELPIEWYDIDVAKSYRLYISGANSQYIPDKPLREVKENKILLRIKVSPRARHLWAVSAVDENNRESPMSSIWNFTVQRSASLAETDKDPPILKITEVEPYIPFLNIKGETEINVSLTINGETVDVGPDGKFDYFYRLRNAGLNEINIIAEDAAGNKTEKKINRTIK</sequence>
<comment type="caution">
    <text evidence="1">The sequence shown here is derived from an EMBL/GenBank/DDBJ whole genome shotgun (WGS) entry which is preliminary data.</text>
</comment>
<dbReference type="InterPro" id="IPR013783">
    <property type="entry name" value="Ig-like_fold"/>
</dbReference>
<dbReference type="Gene3D" id="2.60.40.10">
    <property type="entry name" value="Immunoglobulins"/>
    <property type="match status" value="2"/>
</dbReference>
<reference evidence="1 2" key="1">
    <citation type="journal article" date="2016" name="Nat. Commun.">
        <title>Thousands of microbial genomes shed light on interconnected biogeochemical processes in an aquifer system.</title>
        <authorList>
            <person name="Anantharaman K."/>
            <person name="Brown C.T."/>
            <person name="Hug L.A."/>
            <person name="Sharon I."/>
            <person name="Castelle C.J."/>
            <person name="Probst A.J."/>
            <person name="Thomas B.C."/>
            <person name="Singh A."/>
            <person name="Wilkins M.J."/>
            <person name="Karaoz U."/>
            <person name="Brodie E.L."/>
            <person name="Williams K.H."/>
            <person name="Hubbard S.S."/>
            <person name="Banfield J.F."/>
        </authorList>
    </citation>
    <scope>NUCLEOTIDE SEQUENCE [LARGE SCALE GENOMIC DNA]</scope>
</reference>
<dbReference type="Pfam" id="PF09136">
    <property type="entry name" value="Glucodextran_B"/>
    <property type="match status" value="1"/>
</dbReference>
<protein>
    <recommendedName>
        <fullName evidence="3">Bacterial Ig-like domain-containing protein</fullName>
    </recommendedName>
</protein>
<dbReference type="EMBL" id="MFGW01000100">
    <property type="protein sequence ID" value="OGF65927.1"/>
    <property type="molecule type" value="Genomic_DNA"/>
</dbReference>
<proteinExistence type="predicted"/>
<accession>A0A1F5VRJ4</accession>
<evidence type="ECO:0008006" key="3">
    <source>
        <dbReference type="Google" id="ProtNLM"/>
    </source>
</evidence>
<organism evidence="1 2">
    <name type="scientific">Candidatus Fischerbacteria bacterium RBG_13_37_8</name>
    <dbReference type="NCBI Taxonomy" id="1817863"/>
    <lineage>
        <taxon>Bacteria</taxon>
        <taxon>Candidatus Fischeribacteriota</taxon>
    </lineage>
</organism>
<evidence type="ECO:0000313" key="1">
    <source>
        <dbReference type="EMBL" id="OGF65927.1"/>
    </source>
</evidence>